<dbReference type="Gene3D" id="3.30.70.1690">
    <property type="match status" value="1"/>
</dbReference>
<name>D3YCB6_9ZZZZ</name>
<dbReference type="Gene3D" id="3.90.190.10">
    <property type="entry name" value="Protein tyrosine phosphatase superfamily"/>
    <property type="match status" value="1"/>
</dbReference>
<dbReference type="SMART" id="SM01301">
    <property type="entry name" value="PTPlike_phytase"/>
    <property type="match status" value="1"/>
</dbReference>
<organism evidence="1">
    <name type="scientific">uncultured microorganism</name>
    <dbReference type="NCBI Taxonomy" id="358574"/>
    <lineage>
        <taxon>unclassified sequences</taxon>
        <taxon>environmental samples</taxon>
    </lineage>
</organism>
<dbReference type="AlphaFoldDB" id="D3YCB6"/>
<dbReference type="Pfam" id="PF14566">
    <property type="entry name" value="PTPlike_phytase"/>
    <property type="match status" value="1"/>
</dbReference>
<dbReference type="SUPFAM" id="SSF52799">
    <property type="entry name" value="(Phosphotyrosine protein) phosphatases II"/>
    <property type="match status" value="1"/>
</dbReference>
<protein>
    <submittedName>
        <fullName evidence="1">PTP-like phytase</fullName>
    </submittedName>
</protein>
<dbReference type="EMBL" id="GU451816">
    <property type="protein sequence ID" value="ADD26694.1"/>
    <property type="molecule type" value="Genomic_DNA"/>
</dbReference>
<proteinExistence type="predicted"/>
<reference evidence="1" key="1">
    <citation type="journal article" date="2011" name="Environ. Microbiol.">
        <title>Diversity, abundance and characterization of ruminal cysteine phytases suggest their important role in phytate degradation.</title>
        <authorList>
            <person name="Huang H."/>
            <person name="Zhang R."/>
            <person name="Fu D."/>
            <person name="Luo J."/>
            <person name="Li Z."/>
            <person name="Luo H."/>
            <person name="Shi P."/>
            <person name="Yang P."/>
            <person name="Diao Q."/>
            <person name="Yao B."/>
        </authorList>
    </citation>
    <scope>NUCLEOTIDE SEQUENCE</scope>
</reference>
<evidence type="ECO:0000313" key="1">
    <source>
        <dbReference type="EMBL" id="ADD26694.1"/>
    </source>
</evidence>
<feature type="non-terminal residue" evidence="1">
    <location>
        <position position="130"/>
    </location>
</feature>
<dbReference type="InterPro" id="IPR029021">
    <property type="entry name" value="Prot-tyrosine_phosphatase-like"/>
</dbReference>
<accession>D3YCB6</accession>
<sequence>VDLRQETHGFVNSLPVSWYVEKNTASAGKTAREVERDEVERLNNLRGIETTFEPLGNADKNTFKPITIIPRFMTTERELCDKLGINYVRFAAADMQFPAPEVVDDFILFVANLPDNAWIHFHCEAGNGRT</sequence>
<feature type="non-terminal residue" evidence="1">
    <location>
        <position position="1"/>
    </location>
</feature>